<reference evidence="4" key="1">
    <citation type="submission" date="2020-05" db="EMBL/GenBank/DDBJ databases">
        <title>Novel species in genus Nocardioides.</title>
        <authorList>
            <person name="Zhang G."/>
        </authorList>
    </citation>
    <scope>NUCLEOTIDE SEQUENCE [LARGE SCALE GENOMIC DNA]</scope>
    <source>
        <strain evidence="4">zg-1050</strain>
    </source>
</reference>
<dbReference type="GO" id="GO:0004527">
    <property type="term" value="F:exonuclease activity"/>
    <property type="evidence" value="ECO:0007669"/>
    <property type="project" value="UniProtKB-KW"/>
</dbReference>
<dbReference type="Pfam" id="PF00149">
    <property type="entry name" value="Metallophos"/>
    <property type="match status" value="1"/>
</dbReference>
<gene>
    <name evidence="3" type="ORF">HLV38_05210</name>
</gene>
<sequence>MARSVTFLHAADLHLGAPFRGIRRLSPAWADRLTEAIPRAYDRVIDAALDHQVDFVVIAGDVFDTSRASYRDYRHFFDGLTRLHRAGIPCYLCTGNHDPFTSWQSDFADLPPSAVMFPADRPGYALFSRQEQPLCLVAGRSYFNQTWPHHLSIVEGIDRSHMQAALDGAQAPFAVGVVHTGLHLDPLKAPSDPADLVSRGVDYWACGHIHQRYAYPNWDDPRIVYPGCIQGRTTRETGPRGCCLVTLVEGVAPQVSFVPTASIAWQRLNVDVSSARTVAEVEELVTRQLFRENGRAQCADMIARVRLAGATALHGQLCRPDVREQLRQRLSSRYAEFFVDAVEAGTERPRERAQAEHVGLFASQLAACLRAAGESDAARAAFTQAVARQAPEQARDVRALEGALDAAVLDDAYRLALDLLEGVEAE</sequence>
<dbReference type="InterPro" id="IPR004843">
    <property type="entry name" value="Calcineurin-like_PHP"/>
</dbReference>
<dbReference type="RefSeq" id="WP_173164819.1">
    <property type="nucleotide sequence ID" value="NZ_CP053716.1"/>
</dbReference>
<protein>
    <submittedName>
        <fullName evidence="3">DNA repair exonuclease</fullName>
    </submittedName>
</protein>
<dbReference type="Gene3D" id="3.60.21.10">
    <property type="match status" value="1"/>
</dbReference>
<dbReference type="AlphaFoldDB" id="A0A6M8J360"/>
<evidence type="ECO:0000313" key="4">
    <source>
        <dbReference type="Proteomes" id="UP000503297"/>
    </source>
</evidence>
<dbReference type="InterPro" id="IPR050535">
    <property type="entry name" value="DNA_Repair-Maintenance_Comp"/>
</dbReference>
<dbReference type="CDD" id="cd00840">
    <property type="entry name" value="MPP_Mre11_N"/>
    <property type="match status" value="1"/>
</dbReference>
<dbReference type="PANTHER" id="PTHR30337:SF7">
    <property type="entry name" value="PHOSPHOESTERASE"/>
    <property type="match status" value="1"/>
</dbReference>
<dbReference type="InterPro" id="IPR041796">
    <property type="entry name" value="Mre11_N"/>
</dbReference>
<dbReference type="PANTHER" id="PTHR30337">
    <property type="entry name" value="COMPONENT OF ATP-DEPENDENT DSDNA EXONUCLEASE"/>
    <property type="match status" value="1"/>
</dbReference>
<organism evidence="3 4">
    <name type="scientific">Berryella wangjianweii</name>
    <dbReference type="NCBI Taxonomy" id="2734634"/>
    <lineage>
        <taxon>Bacteria</taxon>
        <taxon>Bacillati</taxon>
        <taxon>Actinomycetota</taxon>
        <taxon>Coriobacteriia</taxon>
        <taxon>Eggerthellales</taxon>
        <taxon>Eggerthellaceae</taxon>
        <taxon>Berryella</taxon>
    </lineage>
</organism>
<keyword evidence="4" id="KW-1185">Reference proteome</keyword>
<accession>A0A6M8J360</accession>
<name>A0A6M8J360_9ACTN</name>
<evidence type="ECO:0000259" key="2">
    <source>
        <dbReference type="Pfam" id="PF00149"/>
    </source>
</evidence>
<evidence type="ECO:0000256" key="1">
    <source>
        <dbReference type="ARBA" id="ARBA00022801"/>
    </source>
</evidence>
<dbReference type="InterPro" id="IPR029052">
    <property type="entry name" value="Metallo-depent_PP-like"/>
</dbReference>
<keyword evidence="3" id="KW-0540">Nuclease</keyword>
<evidence type="ECO:0000313" key="3">
    <source>
        <dbReference type="EMBL" id="QKF07581.1"/>
    </source>
</evidence>
<proteinExistence type="predicted"/>
<feature type="domain" description="Calcineurin-like phosphoesterase" evidence="2">
    <location>
        <begin position="6"/>
        <end position="211"/>
    </location>
</feature>
<keyword evidence="1" id="KW-0378">Hydrolase</keyword>
<keyword evidence="3" id="KW-0269">Exonuclease</keyword>
<dbReference type="KEGG" id="bwa:HLV38_05210"/>
<dbReference type="SUPFAM" id="SSF56300">
    <property type="entry name" value="Metallo-dependent phosphatases"/>
    <property type="match status" value="1"/>
</dbReference>
<dbReference type="Proteomes" id="UP000503297">
    <property type="component" value="Chromosome"/>
</dbReference>
<dbReference type="EMBL" id="CP053716">
    <property type="protein sequence ID" value="QKF07581.1"/>
    <property type="molecule type" value="Genomic_DNA"/>
</dbReference>